<evidence type="ECO:0000313" key="2">
    <source>
        <dbReference type="Proteomes" id="UP000614216"/>
    </source>
</evidence>
<gene>
    <name evidence="1" type="ORF">JMN32_18740</name>
</gene>
<keyword evidence="1" id="KW-0645">Protease</keyword>
<reference evidence="1" key="1">
    <citation type="submission" date="2021-01" db="EMBL/GenBank/DDBJ databases">
        <title>Fulvivirga kasyanovii gen. nov., sp nov., a novel member of the phylum Bacteroidetes isolated from seawater in a mussel farm.</title>
        <authorList>
            <person name="Zhao L.-H."/>
            <person name="Wang Z.-J."/>
        </authorList>
    </citation>
    <scope>NUCLEOTIDE SEQUENCE</scope>
    <source>
        <strain evidence="1">29W222</strain>
    </source>
</reference>
<keyword evidence="1" id="KW-0378">Hydrolase</keyword>
<comment type="caution">
    <text evidence="1">The sequence shown here is derived from an EMBL/GenBank/DDBJ whole genome shotgun (WGS) entry which is preliminary data.</text>
</comment>
<accession>A0A937G1I8</accession>
<dbReference type="AlphaFoldDB" id="A0A937G1I8"/>
<dbReference type="GO" id="GO:0004180">
    <property type="term" value="F:carboxypeptidase activity"/>
    <property type="evidence" value="ECO:0007669"/>
    <property type="project" value="UniProtKB-KW"/>
</dbReference>
<protein>
    <submittedName>
        <fullName evidence="1">Carboxypeptidase regulatory-like domain-containing protein</fullName>
    </submittedName>
</protein>
<evidence type="ECO:0000313" key="1">
    <source>
        <dbReference type="EMBL" id="MBL6448358.1"/>
    </source>
</evidence>
<proteinExistence type="predicted"/>
<dbReference type="Proteomes" id="UP000614216">
    <property type="component" value="Unassembled WGS sequence"/>
</dbReference>
<dbReference type="EMBL" id="JAEUGD010000061">
    <property type="protein sequence ID" value="MBL6448358.1"/>
    <property type="molecule type" value="Genomic_DNA"/>
</dbReference>
<name>A0A937G1I8_9BACT</name>
<keyword evidence="1" id="KW-0121">Carboxypeptidase</keyword>
<keyword evidence="2" id="KW-1185">Reference proteome</keyword>
<sequence length="105" mass="11585">MSAFAFTNAELLSTSLKITVRNELGNLEEGVSVQLFPTEEDYRNETNPVTEKQLTDSKGQVKFKDLASKVYFVNAVKGDKNNIGAGVQTDTLIEGKMNKVTIIIE</sequence>
<organism evidence="1 2">
    <name type="scientific">Fulvivirga marina</name>
    <dbReference type="NCBI Taxonomy" id="2494733"/>
    <lineage>
        <taxon>Bacteria</taxon>
        <taxon>Pseudomonadati</taxon>
        <taxon>Bacteroidota</taxon>
        <taxon>Cytophagia</taxon>
        <taxon>Cytophagales</taxon>
        <taxon>Fulvivirgaceae</taxon>
        <taxon>Fulvivirga</taxon>
    </lineage>
</organism>